<feature type="transmembrane region" description="Helical" evidence="1">
    <location>
        <begin position="36"/>
        <end position="58"/>
    </location>
</feature>
<evidence type="ECO:0000313" key="2">
    <source>
        <dbReference type="EMBL" id="GAA5226730.1"/>
    </source>
</evidence>
<name>A0ABP9TMR0_9MICC</name>
<keyword evidence="3" id="KW-1185">Reference proteome</keyword>
<accession>A0ABP9TMR0</accession>
<protein>
    <submittedName>
        <fullName evidence="2">Uncharacterized protein</fullName>
    </submittedName>
</protein>
<evidence type="ECO:0000313" key="3">
    <source>
        <dbReference type="Proteomes" id="UP001501257"/>
    </source>
</evidence>
<keyword evidence="1" id="KW-1133">Transmembrane helix</keyword>
<organism evidence="2 3">
    <name type="scientific">Paeniglutamicibacter antarcticus</name>
    <dbReference type="NCBI Taxonomy" id="494023"/>
    <lineage>
        <taxon>Bacteria</taxon>
        <taxon>Bacillati</taxon>
        <taxon>Actinomycetota</taxon>
        <taxon>Actinomycetes</taxon>
        <taxon>Micrococcales</taxon>
        <taxon>Micrococcaceae</taxon>
        <taxon>Paeniglutamicibacter</taxon>
    </lineage>
</organism>
<proteinExistence type="predicted"/>
<keyword evidence="1" id="KW-0472">Membrane</keyword>
<reference evidence="3" key="1">
    <citation type="journal article" date="2019" name="Int. J. Syst. Evol. Microbiol.">
        <title>The Global Catalogue of Microorganisms (GCM) 10K type strain sequencing project: providing services to taxonomists for standard genome sequencing and annotation.</title>
        <authorList>
            <consortium name="The Broad Institute Genomics Platform"/>
            <consortium name="The Broad Institute Genome Sequencing Center for Infectious Disease"/>
            <person name="Wu L."/>
            <person name="Ma J."/>
        </authorList>
    </citation>
    <scope>NUCLEOTIDE SEQUENCE [LARGE SCALE GENOMIC DNA]</scope>
    <source>
        <strain evidence="3">JCM 18952</strain>
    </source>
</reference>
<sequence length="144" mass="16174">MHQFAVCIILLIMGINMRAAMREISAVDDGARQMGGFLALAGFVLVVPGLVAALRTVVRVSERRLLDLLPDYVNNALWDRNKEVGRSFSERRKVRHELVIDTGNRIRAWTARDIRKALGIQVGQRVTVVASPLLGYVDRLESHR</sequence>
<dbReference type="Proteomes" id="UP001501257">
    <property type="component" value="Unassembled WGS sequence"/>
</dbReference>
<gene>
    <name evidence="2" type="ORF">GCM10025778_12630</name>
</gene>
<dbReference type="EMBL" id="BAABLK010000022">
    <property type="protein sequence ID" value="GAA5226730.1"/>
    <property type="molecule type" value="Genomic_DNA"/>
</dbReference>
<keyword evidence="1" id="KW-0812">Transmembrane</keyword>
<comment type="caution">
    <text evidence="2">The sequence shown here is derived from an EMBL/GenBank/DDBJ whole genome shotgun (WGS) entry which is preliminary data.</text>
</comment>
<evidence type="ECO:0000256" key="1">
    <source>
        <dbReference type="SAM" id="Phobius"/>
    </source>
</evidence>
<dbReference type="RefSeq" id="WP_210099770.1">
    <property type="nucleotide sequence ID" value="NZ_BAABLK010000022.1"/>
</dbReference>